<dbReference type="Proteomes" id="UP001557484">
    <property type="component" value="Unassembled WGS sequence"/>
</dbReference>
<dbReference type="RefSeq" id="WP_368374434.1">
    <property type="nucleotide sequence ID" value="NZ_JBFRYB010000001.1"/>
</dbReference>
<feature type="disulfide bond" description="Redox-active" evidence="6">
    <location>
        <begin position="256"/>
        <end position="259"/>
    </location>
</feature>
<evidence type="ECO:0000256" key="2">
    <source>
        <dbReference type="ARBA" id="ARBA00022833"/>
    </source>
</evidence>
<keyword evidence="1 6" id="KW-0963">Cytoplasm</keyword>
<name>A0ABV3TSQ8_9GAMM</name>
<evidence type="ECO:0000256" key="6">
    <source>
        <dbReference type="HAMAP-Rule" id="MF_00117"/>
    </source>
</evidence>
<dbReference type="SUPFAM" id="SSF64397">
    <property type="entry name" value="Hsp33 domain"/>
    <property type="match status" value="1"/>
</dbReference>
<reference evidence="7 8" key="1">
    <citation type="journal article" date="2011" name="Int. J. Syst. Evol. Microbiol.">
        <title>Zhongshania antarctica gen. nov., sp. nov. and Zhongshania guokunii sp. nov., gammaproteobacteria respectively isolated from coastal attached (fast) ice and surface seawater of the Antarctic.</title>
        <authorList>
            <person name="Li H.J."/>
            <person name="Zhang X.Y."/>
            <person name="Chen C.X."/>
            <person name="Zhang Y.J."/>
            <person name="Gao Z.M."/>
            <person name="Yu Y."/>
            <person name="Chen X.L."/>
            <person name="Chen B."/>
            <person name="Zhang Y.Z."/>
        </authorList>
    </citation>
    <scope>NUCLEOTIDE SEQUENCE [LARGE SCALE GENOMIC DNA]</scope>
    <source>
        <strain evidence="7 8">R06B22</strain>
    </source>
</reference>
<dbReference type="NCBIfam" id="NF001033">
    <property type="entry name" value="PRK00114.1"/>
    <property type="match status" value="1"/>
</dbReference>
<evidence type="ECO:0000256" key="1">
    <source>
        <dbReference type="ARBA" id="ARBA00022490"/>
    </source>
</evidence>
<dbReference type="SUPFAM" id="SSF118352">
    <property type="entry name" value="HSP33 redox switch-like"/>
    <property type="match status" value="1"/>
</dbReference>
<evidence type="ECO:0000256" key="5">
    <source>
        <dbReference type="ARBA" id="ARBA00023284"/>
    </source>
</evidence>
<comment type="caution">
    <text evidence="7">The sequence shown here is derived from an EMBL/GenBank/DDBJ whole genome shotgun (WGS) entry which is preliminary data.</text>
</comment>
<dbReference type="HAMAP" id="MF_00117">
    <property type="entry name" value="HslO"/>
    <property type="match status" value="1"/>
</dbReference>
<keyword evidence="3 6" id="KW-1015">Disulfide bond</keyword>
<comment type="similarity">
    <text evidence="6">Belongs to the HSP33 family.</text>
</comment>
<comment type="PTM">
    <text evidence="6">Under oxidizing conditions two disulfide bonds are formed involving the reactive cysteines. Under reducing conditions zinc is bound to the reactive cysteines and the protein is inactive.</text>
</comment>
<dbReference type="PIRSF" id="PIRSF005261">
    <property type="entry name" value="Heat_shock_Hsp33"/>
    <property type="match status" value="1"/>
</dbReference>
<dbReference type="PANTHER" id="PTHR30111:SF1">
    <property type="entry name" value="33 KDA CHAPERONIN"/>
    <property type="match status" value="1"/>
</dbReference>
<evidence type="ECO:0000256" key="3">
    <source>
        <dbReference type="ARBA" id="ARBA00023157"/>
    </source>
</evidence>
<comment type="subcellular location">
    <subcellularLocation>
        <location evidence="6">Cytoplasm</location>
    </subcellularLocation>
</comment>
<evidence type="ECO:0000256" key="4">
    <source>
        <dbReference type="ARBA" id="ARBA00023186"/>
    </source>
</evidence>
<dbReference type="InterPro" id="IPR023212">
    <property type="entry name" value="Hsp33_helix_hairpin_bin_dom_sf"/>
</dbReference>
<dbReference type="Gene3D" id="3.55.30.10">
    <property type="entry name" value="Hsp33 domain"/>
    <property type="match status" value="1"/>
</dbReference>
<gene>
    <name evidence="6 7" type="primary">hslO</name>
    <name evidence="7" type="ORF">AB4875_02355</name>
</gene>
<proteinExistence type="inferred from homology"/>
<sequence length="283" mass="31554">MSDTINRFIFDNTDVRGEHVRLEKSYRDILSIHHYPPGVANLLGEFLAAASLLSATIKFEGSLILQVRGNGEVPLIMAEANSERELRAIARDANEAMSLDFKTLIGNGQLAMTIHPKNGKPYQGIVSLNGASLAACLEAYFEQSEQLSTRIWLCADANSAAGLMLQELPSKAPDKDRWQHVTAIADTIQNDELLALDADVLLYRLYHQDAVRLFDAKPLIARCQCSRERVEKALVSIGQTELNDIIEEQGKVETNCEFCNRLYQFTPSDIAAMFNQNTTITRH</sequence>
<organism evidence="7 8">
    <name type="scientific">Zhongshania arctica</name>
    <dbReference type="NCBI Taxonomy" id="3238302"/>
    <lineage>
        <taxon>Bacteria</taxon>
        <taxon>Pseudomonadati</taxon>
        <taxon>Pseudomonadota</taxon>
        <taxon>Gammaproteobacteria</taxon>
        <taxon>Cellvibrionales</taxon>
        <taxon>Spongiibacteraceae</taxon>
        <taxon>Zhongshania</taxon>
    </lineage>
</organism>
<keyword evidence="8" id="KW-1185">Reference proteome</keyword>
<accession>A0ABV3TSQ8</accession>
<dbReference type="Gene3D" id="3.90.1280.10">
    <property type="entry name" value="HSP33 redox switch-like"/>
    <property type="match status" value="1"/>
</dbReference>
<dbReference type="InterPro" id="IPR016154">
    <property type="entry name" value="Heat_shock_Hsp33_C"/>
</dbReference>
<keyword evidence="5 6" id="KW-0676">Redox-active center</keyword>
<evidence type="ECO:0000313" key="7">
    <source>
        <dbReference type="EMBL" id="MEX1664310.1"/>
    </source>
</evidence>
<keyword evidence="4 6" id="KW-0143">Chaperone</keyword>
<dbReference type="InterPro" id="IPR000397">
    <property type="entry name" value="Heat_shock_Hsp33"/>
</dbReference>
<evidence type="ECO:0000313" key="8">
    <source>
        <dbReference type="Proteomes" id="UP001557484"/>
    </source>
</evidence>
<feature type="disulfide bond" description="Redox-active" evidence="6">
    <location>
        <begin position="223"/>
        <end position="225"/>
    </location>
</feature>
<dbReference type="EMBL" id="JBFRYB010000001">
    <property type="protein sequence ID" value="MEX1664310.1"/>
    <property type="molecule type" value="Genomic_DNA"/>
</dbReference>
<dbReference type="InterPro" id="IPR016153">
    <property type="entry name" value="Heat_shock_Hsp33_N"/>
</dbReference>
<dbReference type="CDD" id="cd00498">
    <property type="entry name" value="Hsp33"/>
    <property type="match status" value="1"/>
</dbReference>
<keyword evidence="2 6" id="KW-0862">Zinc</keyword>
<dbReference type="PANTHER" id="PTHR30111">
    <property type="entry name" value="33 KDA CHAPERONIN"/>
    <property type="match status" value="1"/>
</dbReference>
<dbReference type="Gene3D" id="1.10.287.480">
    <property type="entry name" value="helix hairpin bin"/>
    <property type="match status" value="1"/>
</dbReference>
<dbReference type="Pfam" id="PF01430">
    <property type="entry name" value="HSP33"/>
    <property type="match status" value="1"/>
</dbReference>
<comment type="function">
    <text evidence="6">Redox regulated molecular chaperone. Protects both thermally unfolding and oxidatively damaged proteins from irreversible aggregation. Plays an important role in the bacterial defense system toward oxidative stress.</text>
</comment>
<protein>
    <recommendedName>
        <fullName evidence="6">33 kDa chaperonin</fullName>
    </recommendedName>
    <alternativeName>
        <fullName evidence="6">Heat shock protein 33 homolog</fullName>
        <shortName evidence="6">HSP33</shortName>
    </alternativeName>
</protein>